<organism evidence="4 5">
    <name type="scientific">Pleurotus ostreatus</name>
    <name type="common">Oyster mushroom</name>
    <name type="synonym">White-rot fungus</name>
    <dbReference type="NCBI Taxonomy" id="5322"/>
    <lineage>
        <taxon>Eukaryota</taxon>
        <taxon>Fungi</taxon>
        <taxon>Dikarya</taxon>
        <taxon>Basidiomycota</taxon>
        <taxon>Agaricomycotina</taxon>
        <taxon>Agaricomycetes</taxon>
        <taxon>Agaricomycetidae</taxon>
        <taxon>Agaricales</taxon>
        <taxon>Pleurotineae</taxon>
        <taxon>Pleurotaceae</taxon>
        <taxon>Pleurotus</taxon>
    </lineage>
</organism>
<dbReference type="GO" id="GO:0006508">
    <property type="term" value="P:proteolysis"/>
    <property type="evidence" value="ECO:0007669"/>
    <property type="project" value="UniProtKB-KW"/>
</dbReference>
<keyword evidence="5" id="KW-1185">Reference proteome</keyword>
<reference evidence="4" key="1">
    <citation type="submission" date="2019-07" db="EMBL/GenBank/DDBJ databases">
        <authorList>
            <person name="Palmer J.M."/>
        </authorList>
    </citation>
    <scope>NUCLEOTIDE SEQUENCE</scope>
    <source>
        <strain evidence="4">PC9</strain>
    </source>
</reference>
<evidence type="ECO:0000256" key="1">
    <source>
        <dbReference type="ARBA" id="ARBA00009005"/>
    </source>
</evidence>
<dbReference type="GeneID" id="59372267"/>
<comment type="caution">
    <text evidence="4">The sequence shown here is derived from an EMBL/GenBank/DDBJ whole genome shotgun (WGS) entry which is preliminary data.</text>
</comment>
<dbReference type="InterPro" id="IPR011600">
    <property type="entry name" value="Pept_C14_caspase"/>
</dbReference>
<dbReference type="Gene3D" id="3.40.50.12660">
    <property type="match status" value="1"/>
</dbReference>
<protein>
    <submittedName>
        <fullName evidence="4">Ca(2+)-dependent cysteine protease</fullName>
    </submittedName>
</protein>
<feature type="region of interest" description="Disordered" evidence="2">
    <location>
        <begin position="92"/>
        <end position="111"/>
    </location>
</feature>
<evidence type="ECO:0000313" key="5">
    <source>
        <dbReference type="Proteomes" id="UP000623687"/>
    </source>
</evidence>
<sequence length="397" mass="44854">MTGNGNGKRKALLIGISDDGSGQPLSVGPRNDVKKMRKLLRETYAYKNSDIVVMYDKQRDAKLVPTRENILREIDNLVAGCKPGDRFVFHYSGHSGQQDNLDGTEKDGKDERIETKTGPILDDELRARLIDPLCPGSQFVVSLPIPQRRRYSQLQWQAVLDTCHSETLLDLPHVDCQLPPLSPDEHTVKEDVRVTINDRESMLVPSIPSAEVDVGMEVKRSLRRSKRRPARQPSSKAGKLKKSRLSLKVLTRSTTRSFRVRGPLTALLPKTTSAFSPDLIQSNLDFYGEYCCHKECSPLEKDQVRKEKSELAQVLAISSCKDSQYSYEDAEGKGMTDAQKLFNVISFSLFTPAWDRIHSEGWDEYKREFDEGALPNAYQQPSLSSLQRLNLEHTFSL</sequence>
<dbReference type="Pfam" id="PF00656">
    <property type="entry name" value="Peptidase_C14"/>
    <property type="match status" value="1"/>
</dbReference>
<dbReference type="GO" id="GO:0004197">
    <property type="term" value="F:cysteine-type endopeptidase activity"/>
    <property type="evidence" value="ECO:0007669"/>
    <property type="project" value="InterPro"/>
</dbReference>
<dbReference type="RefSeq" id="XP_036625710.1">
    <property type="nucleotide sequence ID" value="XM_036772064.1"/>
</dbReference>
<dbReference type="InterPro" id="IPR050452">
    <property type="entry name" value="Metacaspase"/>
</dbReference>
<accession>A0A8H6ZKP8</accession>
<feature type="domain" description="Peptidase C14 caspase" evidence="3">
    <location>
        <begin position="8"/>
        <end position="334"/>
    </location>
</feature>
<keyword evidence="4" id="KW-0645">Protease</keyword>
<dbReference type="PANTHER" id="PTHR48104:SF30">
    <property type="entry name" value="METACASPASE-1"/>
    <property type="match status" value="1"/>
</dbReference>
<dbReference type="OrthoDB" id="3223806at2759"/>
<dbReference type="AlphaFoldDB" id="A0A8H6ZKP8"/>
<evidence type="ECO:0000313" key="4">
    <source>
        <dbReference type="EMBL" id="KAF7416163.1"/>
    </source>
</evidence>
<feature type="compositionally biased region" description="Basic residues" evidence="2">
    <location>
        <begin position="221"/>
        <end position="230"/>
    </location>
</feature>
<dbReference type="VEuPathDB" id="FungiDB:PC9H_002426"/>
<dbReference type="GO" id="GO:0005737">
    <property type="term" value="C:cytoplasm"/>
    <property type="evidence" value="ECO:0007669"/>
    <property type="project" value="TreeGrafter"/>
</dbReference>
<comment type="similarity">
    <text evidence="1">Belongs to the peptidase C14B family.</text>
</comment>
<keyword evidence="4" id="KW-0378">Hydrolase</keyword>
<proteinExistence type="inferred from homology"/>
<gene>
    <name evidence="4" type="primary">MCA1_3</name>
    <name evidence="4" type="ORF">PC9H_002426</name>
</gene>
<dbReference type="PANTHER" id="PTHR48104">
    <property type="entry name" value="METACASPASE-4"/>
    <property type="match status" value="1"/>
</dbReference>
<dbReference type="EMBL" id="JACETU010000011">
    <property type="protein sequence ID" value="KAF7416163.1"/>
    <property type="molecule type" value="Genomic_DNA"/>
</dbReference>
<feature type="region of interest" description="Disordered" evidence="2">
    <location>
        <begin position="219"/>
        <end position="242"/>
    </location>
</feature>
<name>A0A8H6ZKP8_PLEOS</name>
<dbReference type="Proteomes" id="UP000623687">
    <property type="component" value="Unassembled WGS sequence"/>
</dbReference>
<evidence type="ECO:0000259" key="3">
    <source>
        <dbReference type="Pfam" id="PF00656"/>
    </source>
</evidence>
<evidence type="ECO:0000256" key="2">
    <source>
        <dbReference type="SAM" id="MobiDB-lite"/>
    </source>
</evidence>